<comment type="caution">
    <text evidence="3">The sequence shown here is derived from an EMBL/GenBank/DDBJ whole genome shotgun (WGS) entry which is preliminary data.</text>
</comment>
<dbReference type="AlphaFoldDB" id="A0A816ASW8"/>
<feature type="compositionally biased region" description="Polar residues" evidence="1">
    <location>
        <begin position="100"/>
        <end position="123"/>
    </location>
</feature>
<feature type="chain" id="PRO_5036229623" evidence="2">
    <location>
        <begin position="20"/>
        <end position="123"/>
    </location>
</feature>
<gene>
    <name evidence="3" type="ORF">KQP761_LOCUS22124</name>
    <name evidence="4" type="ORF">XDN619_LOCUS30972</name>
</gene>
<organism evidence="3 5">
    <name type="scientific">Rotaria magnacalcarata</name>
    <dbReference type="NCBI Taxonomy" id="392030"/>
    <lineage>
        <taxon>Eukaryota</taxon>
        <taxon>Metazoa</taxon>
        <taxon>Spiralia</taxon>
        <taxon>Gnathifera</taxon>
        <taxon>Rotifera</taxon>
        <taxon>Eurotatoria</taxon>
        <taxon>Bdelloidea</taxon>
        <taxon>Philodinida</taxon>
        <taxon>Philodinidae</taxon>
        <taxon>Rotaria</taxon>
    </lineage>
</organism>
<proteinExistence type="predicted"/>
<evidence type="ECO:0000256" key="2">
    <source>
        <dbReference type="SAM" id="SignalP"/>
    </source>
</evidence>
<dbReference type="OrthoDB" id="10384458at2759"/>
<dbReference type="Proteomes" id="UP000663887">
    <property type="component" value="Unassembled WGS sequence"/>
</dbReference>
<accession>A0A816ASW8</accession>
<evidence type="ECO:0000313" key="5">
    <source>
        <dbReference type="Proteomes" id="UP000663834"/>
    </source>
</evidence>
<evidence type="ECO:0000313" key="4">
    <source>
        <dbReference type="EMBL" id="CAF2166867.1"/>
    </source>
</evidence>
<protein>
    <submittedName>
        <fullName evidence="3">Uncharacterized protein</fullName>
    </submittedName>
</protein>
<keyword evidence="2" id="KW-0732">Signal</keyword>
<feature type="signal peptide" evidence="2">
    <location>
        <begin position="1"/>
        <end position="19"/>
    </location>
</feature>
<dbReference type="EMBL" id="CAJNRG010015400">
    <property type="protein sequence ID" value="CAF2166867.1"/>
    <property type="molecule type" value="Genomic_DNA"/>
</dbReference>
<feature type="region of interest" description="Disordered" evidence="1">
    <location>
        <begin position="38"/>
        <end position="123"/>
    </location>
</feature>
<evidence type="ECO:0000313" key="3">
    <source>
        <dbReference type="EMBL" id="CAF1599707.1"/>
    </source>
</evidence>
<dbReference type="EMBL" id="CAJNOW010011600">
    <property type="protein sequence ID" value="CAF1599707.1"/>
    <property type="molecule type" value="Genomic_DNA"/>
</dbReference>
<feature type="compositionally biased region" description="Acidic residues" evidence="1">
    <location>
        <begin position="38"/>
        <end position="48"/>
    </location>
</feature>
<evidence type="ECO:0000256" key="1">
    <source>
        <dbReference type="SAM" id="MobiDB-lite"/>
    </source>
</evidence>
<reference evidence="3" key="1">
    <citation type="submission" date="2021-02" db="EMBL/GenBank/DDBJ databases">
        <authorList>
            <person name="Nowell W R."/>
        </authorList>
    </citation>
    <scope>NUCLEOTIDE SEQUENCE</scope>
</reference>
<dbReference type="Proteomes" id="UP000663834">
    <property type="component" value="Unassembled WGS sequence"/>
</dbReference>
<name>A0A816ASW8_9BILA</name>
<sequence length="123" mass="14186">MSGLCFLISKLMIFPLIKFLFCRHKKLKTKIFWEVEESEKEENEEYEMEEKGHATNLEGQHHKSSGRKSAKLYPDSAHHNQLGKFKALHLDSSTEEPNDSKYNSTTESSNVDQDTPSTIVIRV</sequence>